<organism evidence="1 2">
    <name type="scientific">Dyadobacter helix</name>
    <dbReference type="NCBI Taxonomy" id="2822344"/>
    <lineage>
        <taxon>Bacteria</taxon>
        <taxon>Pseudomonadati</taxon>
        <taxon>Bacteroidota</taxon>
        <taxon>Cytophagia</taxon>
        <taxon>Cytophagales</taxon>
        <taxon>Spirosomataceae</taxon>
        <taxon>Dyadobacter</taxon>
    </lineage>
</organism>
<proteinExistence type="predicted"/>
<gene>
    <name evidence="1" type="ORF">DYBT9275_00860</name>
</gene>
<name>A0A916N2W3_9BACT</name>
<dbReference type="AlphaFoldDB" id="A0A916N2W3"/>
<comment type="caution">
    <text evidence="1">The sequence shown here is derived from an EMBL/GenBank/DDBJ whole genome shotgun (WGS) entry which is preliminary data.</text>
</comment>
<dbReference type="SUPFAM" id="SSF53795">
    <property type="entry name" value="PEP carboxykinase-like"/>
    <property type="match status" value="1"/>
</dbReference>
<accession>A0A916N2W3</accession>
<reference evidence="1" key="1">
    <citation type="submission" date="2021-04" db="EMBL/GenBank/DDBJ databases">
        <authorList>
            <person name="Rodrigo-Torres L."/>
            <person name="Arahal R. D."/>
            <person name="Lucena T."/>
        </authorList>
    </citation>
    <scope>NUCLEOTIDE SEQUENCE</scope>
    <source>
        <strain evidence="1">CECT 9275</strain>
    </source>
</reference>
<evidence type="ECO:0000313" key="2">
    <source>
        <dbReference type="Proteomes" id="UP000680038"/>
    </source>
</evidence>
<dbReference type="EMBL" id="CAJRAF010000001">
    <property type="protein sequence ID" value="CAG4991943.1"/>
    <property type="molecule type" value="Genomic_DNA"/>
</dbReference>
<evidence type="ECO:0008006" key="3">
    <source>
        <dbReference type="Google" id="ProtNLM"/>
    </source>
</evidence>
<dbReference type="InterPro" id="IPR027417">
    <property type="entry name" value="P-loop_NTPase"/>
</dbReference>
<dbReference type="Proteomes" id="UP000680038">
    <property type="component" value="Unassembled WGS sequence"/>
</dbReference>
<dbReference type="Gene3D" id="3.40.50.300">
    <property type="entry name" value="P-loop containing nucleotide triphosphate hydrolases"/>
    <property type="match status" value="1"/>
</dbReference>
<protein>
    <recommendedName>
        <fullName evidence="3">Serine kinase</fullName>
    </recommendedName>
</protein>
<evidence type="ECO:0000313" key="1">
    <source>
        <dbReference type="EMBL" id="CAG4991943.1"/>
    </source>
</evidence>
<keyword evidence="2" id="KW-1185">Reference proteome</keyword>
<sequence>MILVQNIQMYFYRAFGLNIHAQIELPELSPSDNLAPVDLMIEIGQVILPKTRKTRIYRRGIRADFGSDDQQNIFLHWEGVADYQAIDGHKLLIAPATEDKNLLSLFTVSEALGLILFQRGLFLLHASAVKVGDRAWCFMGNPGAGKSTTAAAFLKSGHRLLSDDLTAITFDKDGQAFIVPAYPQLKIWDNTVSGLNYDPKTLEPVSEGVNKYSFQPRTHFSHEPVRLGHIIFLHKAKNKPAKEELGPAKVPIELLKNFPLPAGILKGNLLKNHFLQSFQCARSARLWSKRRPKSFDDLESWAKSPDTF</sequence>